<feature type="transmembrane region" description="Helical" evidence="6">
    <location>
        <begin position="292"/>
        <end position="313"/>
    </location>
</feature>
<evidence type="ECO:0008006" key="9">
    <source>
        <dbReference type="Google" id="ProtNLM"/>
    </source>
</evidence>
<dbReference type="HOGENOM" id="CLU_044945_0_0_1"/>
<dbReference type="FunCoup" id="D8R8H1">
    <property type="interactions" value="870"/>
</dbReference>
<protein>
    <recommendedName>
        <fullName evidence="9">Auxin efflux carrier family protein</fullName>
    </recommendedName>
</protein>
<dbReference type="GO" id="GO:0009734">
    <property type="term" value="P:auxin-activated signaling pathway"/>
    <property type="evidence" value="ECO:0007669"/>
    <property type="project" value="UniProtKB-KW"/>
</dbReference>
<feature type="transmembrane region" description="Helical" evidence="6">
    <location>
        <begin position="395"/>
        <end position="414"/>
    </location>
</feature>
<evidence type="ECO:0000256" key="2">
    <source>
        <dbReference type="ARBA" id="ARBA00022692"/>
    </source>
</evidence>
<evidence type="ECO:0000313" key="8">
    <source>
        <dbReference type="Proteomes" id="UP000001514"/>
    </source>
</evidence>
<feature type="transmembrane region" description="Helical" evidence="6">
    <location>
        <begin position="325"/>
        <end position="345"/>
    </location>
</feature>
<dbReference type="eggNOG" id="KOG2722">
    <property type="taxonomic scope" value="Eukaryota"/>
</dbReference>
<dbReference type="InterPro" id="IPR004776">
    <property type="entry name" value="Mem_transp_PIN-like"/>
</dbReference>
<dbReference type="Proteomes" id="UP000001514">
    <property type="component" value="Unassembled WGS sequence"/>
</dbReference>
<keyword evidence="8" id="KW-1185">Reference proteome</keyword>
<gene>
    <name evidence="7" type="ORF">SELMODRAFT_87119</name>
</gene>
<keyword evidence="4 6" id="KW-0472">Membrane</keyword>
<feature type="transmembrane region" description="Helical" evidence="6">
    <location>
        <begin position="151"/>
        <end position="169"/>
    </location>
</feature>
<feature type="transmembrane region" description="Helical" evidence="6">
    <location>
        <begin position="108"/>
        <end position="131"/>
    </location>
</feature>
<dbReference type="Gramene" id="EFJ32064">
    <property type="protein sequence ID" value="EFJ32064"/>
    <property type="gene ID" value="SELMODRAFT_87119"/>
</dbReference>
<dbReference type="GO" id="GO:0080162">
    <property type="term" value="P:endoplasmic reticulum to cytosol auxin transport"/>
    <property type="evidence" value="ECO:0007669"/>
    <property type="project" value="InterPro"/>
</dbReference>
<dbReference type="PANTHER" id="PTHR31419">
    <property type="entry name" value="PROTEIN PIN-LIKES 2"/>
    <property type="match status" value="1"/>
</dbReference>
<dbReference type="GO" id="GO:0016020">
    <property type="term" value="C:membrane"/>
    <property type="evidence" value="ECO:0007669"/>
    <property type="project" value="UniProtKB-SubCell"/>
</dbReference>
<dbReference type="AlphaFoldDB" id="D8R8H1"/>
<keyword evidence="2 6" id="KW-0812">Transmembrane</keyword>
<dbReference type="Pfam" id="PF03547">
    <property type="entry name" value="Mem_trans"/>
    <property type="match status" value="1"/>
</dbReference>
<dbReference type="EMBL" id="GL377573">
    <property type="protein sequence ID" value="EFJ32064.1"/>
    <property type="molecule type" value="Genomic_DNA"/>
</dbReference>
<feature type="transmembrane region" description="Helical" evidence="6">
    <location>
        <begin position="77"/>
        <end position="101"/>
    </location>
</feature>
<dbReference type="PANTHER" id="PTHR31419:SF13">
    <property type="entry name" value="AUXIN EFFLUX CARRIER FAMILY PROTEIN"/>
    <property type="match status" value="1"/>
</dbReference>
<reference evidence="7 8" key="1">
    <citation type="journal article" date="2011" name="Science">
        <title>The Selaginella genome identifies genetic changes associated with the evolution of vascular plants.</title>
        <authorList>
            <person name="Banks J.A."/>
            <person name="Nishiyama T."/>
            <person name="Hasebe M."/>
            <person name="Bowman J.L."/>
            <person name="Gribskov M."/>
            <person name="dePamphilis C."/>
            <person name="Albert V.A."/>
            <person name="Aono N."/>
            <person name="Aoyama T."/>
            <person name="Ambrose B.A."/>
            <person name="Ashton N.W."/>
            <person name="Axtell M.J."/>
            <person name="Barker E."/>
            <person name="Barker M.S."/>
            <person name="Bennetzen J.L."/>
            <person name="Bonawitz N.D."/>
            <person name="Chapple C."/>
            <person name="Cheng C."/>
            <person name="Correa L.G."/>
            <person name="Dacre M."/>
            <person name="DeBarry J."/>
            <person name="Dreyer I."/>
            <person name="Elias M."/>
            <person name="Engstrom E.M."/>
            <person name="Estelle M."/>
            <person name="Feng L."/>
            <person name="Finet C."/>
            <person name="Floyd S.K."/>
            <person name="Frommer W.B."/>
            <person name="Fujita T."/>
            <person name="Gramzow L."/>
            <person name="Gutensohn M."/>
            <person name="Harholt J."/>
            <person name="Hattori M."/>
            <person name="Heyl A."/>
            <person name="Hirai T."/>
            <person name="Hiwatashi Y."/>
            <person name="Ishikawa M."/>
            <person name="Iwata M."/>
            <person name="Karol K.G."/>
            <person name="Koehler B."/>
            <person name="Kolukisaoglu U."/>
            <person name="Kubo M."/>
            <person name="Kurata T."/>
            <person name="Lalonde S."/>
            <person name="Li K."/>
            <person name="Li Y."/>
            <person name="Litt A."/>
            <person name="Lyons E."/>
            <person name="Manning G."/>
            <person name="Maruyama T."/>
            <person name="Michael T.P."/>
            <person name="Mikami K."/>
            <person name="Miyazaki S."/>
            <person name="Morinaga S."/>
            <person name="Murata T."/>
            <person name="Mueller-Roeber B."/>
            <person name="Nelson D.R."/>
            <person name="Obara M."/>
            <person name="Oguri Y."/>
            <person name="Olmstead R.G."/>
            <person name="Onodera N."/>
            <person name="Petersen B.L."/>
            <person name="Pils B."/>
            <person name="Prigge M."/>
            <person name="Rensing S.A."/>
            <person name="Riano-Pachon D.M."/>
            <person name="Roberts A.W."/>
            <person name="Sato Y."/>
            <person name="Scheller H.V."/>
            <person name="Schulz B."/>
            <person name="Schulz C."/>
            <person name="Shakirov E.V."/>
            <person name="Shibagaki N."/>
            <person name="Shinohara N."/>
            <person name="Shippen D.E."/>
            <person name="Soerensen I."/>
            <person name="Sotooka R."/>
            <person name="Sugimoto N."/>
            <person name="Sugita M."/>
            <person name="Sumikawa N."/>
            <person name="Tanurdzic M."/>
            <person name="Theissen G."/>
            <person name="Ulvskov P."/>
            <person name="Wakazuki S."/>
            <person name="Weng J.K."/>
            <person name="Willats W.W."/>
            <person name="Wipf D."/>
            <person name="Wolf P.G."/>
            <person name="Yang L."/>
            <person name="Zimmer A.D."/>
            <person name="Zhu Q."/>
            <person name="Mitros T."/>
            <person name="Hellsten U."/>
            <person name="Loque D."/>
            <person name="Otillar R."/>
            <person name="Salamov A."/>
            <person name="Schmutz J."/>
            <person name="Shapiro H."/>
            <person name="Lindquist E."/>
            <person name="Lucas S."/>
            <person name="Rokhsar D."/>
            <person name="Grigoriev I.V."/>
        </authorList>
    </citation>
    <scope>NUCLEOTIDE SEQUENCE [LARGE SCALE GENOMIC DNA]</scope>
</reference>
<evidence type="ECO:0000256" key="3">
    <source>
        <dbReference type="ARBA" id="ARBA00022989"/>
    </source>
</evidence>
<dbReference type="OMA" id="QIFVYLY"/>
<feature type="transmembrane region" description="Helical" evidence="6">
    <location>
        <begin position="259"/>
        <end position="280"/>
    </location>
</feature>
<evidence type="ECO:0000256" key="4">
    <source>
        <dbReference type="ARBA" id="ARBA00023136"/>
    </source>
</evidence>
<organism evidence="8">
    <name type="scientific">Selaginella moellendorffii</name>
    <name type="common">Spikemoss</name>
    <dbReference type="NCBI Taxonomy" id="88036"/>
    <lineage>
        <taxon>Eukaryota</taxon>
        <taxon>Viridiplantae</taxon>
        <taxon>Streptophyta</taxon>
        <taxon>Embryophyta</taxon>
        <taxon>Tracheophyta</taxon>
        <taxon>Lycopodiopsida</taxon>
        <taxon>Selaginellales</taxon>
        <taxon>Selaginellaceae</taxon>
        <taxon>Selaginella</taxon>
    </lineage>
</organism>
<comment type="subcellular location">
    <subcellularLocation>
        <location evidence="1">Membrane</location>
        <topology evidence="1">Multi-pass membrane protein</topology>
    </subcellularLocation>
</comment>
<keyword evidence="3 6" id="KW-1133">Transmembrane helix</keyword>
<evidence type="ECO:0000313" key="7">
    <source>
        <dbReference type="EMBL" id="EFJ32064.1"/>
    </source>
</evidence>
<dbReference type="STRING" id="88036.D8R8H1"/>
<keyword evidence="5" id="KW-0927">Auxin signaling pathway</keyword>
<feature type="transmembrane region" description="Helical" evidence="6">
    <location>
        <begin position="51"/>
        <end position="71"/>
    </location>
</feature>
<sequence>MEQQNEPITRLLDFSLMPIAKVLVMCALGAIMASPRINILTANTRKQLSKLVFTLFLPCLIFTKLGSAVTLQKMLEWWFIPVNVLLATILGCALGWLVAVIIKPPREFFNLTIVMIGVGNIGNIPLVLLGAVCRDDENPFGDPATCNAQSVAYISFGQWVGAVIAYTFVMRMLRPPKGDTTAIQECDLTEPLVIKINGQTAVVNPLEVPVVKDYPQLTAYAEDEWKDPAHNKVQESFILCQTRTDEKFLATLRSVMQPAINASILALVVGAIPFLKYLFLDDDGALFFLSDALNITGSAMVPCMMLVLGASLAKGPGASSLGMKTTVTITVVRLLVMPAIGLLVVEGADRLSLIPAQNKLFRFVLLLQHSMPSSILAGTVASIQGHGEKEISAVLFWEHICAVFTMTAWLVLFLNHLF</sequence>
<proteinExistence type="predicted"/>
<dbReference type="KEGG" id="smo:SELMODRAFT_87119"/>
<evidence type="ECO:0000256" key="5">
    <source>
        <dbReference type="ARBA" id="ARBA00023294"/>
    </source>
</evidence>
<evidence type="ECO:0000256" key="1">
    <source>
        <dbReference type="ARBA" id="ARBA00004141"/>
    </source>
</evidence>
<accession>D8R8H1</accession>
<dbReference type="InParanoid" id="D8R8H1"/>
<dbReference type="InterPro" id="IPR039305">
    <property type="entry name" value="PILS2/6"/>
</dbReference>
<feature type="transmembrane region" description="Helical" evidence="6">
    <location>
        <begin position="19"/>
        <end position="39"/>
    </location>
</feature>
<evidence type="ECO:0000256" key="6">
    <source>
        <dbReference type="SAM" id="Phobius"/>
    </source>
</evidence>
<name>D8R8H1_SELML</name>